<feature type="region of interest" description="Disordered" evidence="1">
    <location>
        <begin position="264"/>
        <end position="293"/>
    </location>
</feature>
<evidence type="ECO:0008006" key="4">
    <source>
        <dbReference type="Google" id="ProtNLM"/>
    </source>
</evidence>
<comment type="caution">
    <text evidence="2">The sequence shown here is derived from an EMBL/GenBank/DDBJ whole genome shotgun (WGS) entry which is preliminary data.</text>
</comment>
<evidence type="ECO:0000256" key="1">
    <source>
        <dbReference type="SAM" id="MobiDB-lite"/>
    </source>
</evidence>
<feature type="region of interest" description="Disordered" evidence="1">
    <location>
        <begin position="1"/>
        <end position="42"/>
    </location>
</feature>
<keyword evidence="3" id="KW-1185">Reference proteome</keyword>
<proteinExistence type="predicted"/>
<feature type="compositionally biased region" description="Polar residues" evidence="1">
    <location>
        <begin position="173"/>
        <end position="182"/>
    </location>
</feature>
<feature type="compositionally biased region" description="Polar residues" evidence="1">
    <location>
        <begin position="115"/>
        <end position="128"/>
    </location>
</feature>
<protein>
    <recommendedName>
        <fullName evidence="4">Flagellar associated protein</fullName>
    </recommendedName>
</protein>
<dbReference type="PANTHER" id="PTHR40429">
    <property type="entry name" value="FLAGELLAR ASSOCIATED PROTEIN"/>
    <property type="match status" value="1"/>
</dbReference>
<dbReference type="Proteomes" id="UP000815325">
    <property type="component" value="Unassembled WGS sequence"/>
</dbReference>
<gene>
    <name evidence="2" type="ORF">DUNSADRAFT_18382</name>
</gene>
<dbReference type="PANTHER" id="PTHR40429:SF1">
    <property type="entry name" value="FLAGELLAR ASSOCIATED PROTEIN"/>
    <property type="match status" value="1"/>
</dbReference>
<name>A0ABQ7G063_DUNSA</name>
<organism evidence="2 3">
    <name type="scientific">Dunaliella salina</name>
    <name type="common">Green alga</name>
    <name type="synonym">Protococcus salinus</name>
    <dbReference type="NCBI Taxonomy" id="3046"/>
    <lineage>
        <taxon>Eukaryota</taxon>
        <taxon>Viridiplantae</taxon>
        <taxon>Chlorophyta</taxon>
        <taxon>core chlorophytes</taxon>
        <taxon>Chlorophyceae</taxon>
        <taxon>CS clade</taxon>
        <taxon>Chlamydomonadales</taxon>
        <taxon>Dunaliellaceae</taxon>
        <taxon>Dunaliella</taxon>
    </lineage>
</organism>
<feature type="region of interest" description="Disordered" evidence="1">
    <location>
        <begin position="80"/>
        <end position="189"/>
    </location>
</feature>
<feature type="compositionally biased region" description="Polar residues" evidence="1">
    <location>
        <begin position="26"/>
        <end position="36"/>
    </location>
</feature>
<sequence>MAASPPRGASGQSSKSCNKGAMGPQALSQRSTSPVSHFQAYSDRGQASKQFISLAHTQAEFKGRTGPGPGIYNVRGAFFDQSEAQKRSPPKYSFGRDERWKPAGDTGLGPGMNPLPSSMGPQVLSSRMSPPKACFGTSTREQASKQFVNTSQMGLKKGTLGPDPGQYGARSSVGPQATSNKPNAPAFTQPKRERLREDLHILSQSLPPPSKHSTWKDTTMVQSLGKQAESKFKTLPAYKFGTASHKQEDRRFYTLPHTRALKGLESPANYDHQTPANTTGFGPQILSSKTSPAGCSFGTAPRAIFKPFKLSSTPGPGAYE</sequence>
<accession>A0ABQ7G063</accession>
<feature type="compositionally biased region" description="Polar residues" evidence="1">
    <location>
        <begin position="271"/>
        <end position="293"/>
    </location>
</feature>
<feature type="compositionally biased region" description="Polar residues" evidence="1">
    <location>
        <begin position="136"/>
        <end position="153"/>
    </location>
</feature>
<dbReference type="EMBL" id="MU070381">
    <property type="protein sequence ID" value="KAF5827995.1"/>
    <property type="molecule type" value="Genomic_DNA"/>
</dbReference>
<evidence type="ECO:0000313" key="3">
    <source>
        <dbReference type="Proteomes" id="UP000815325"/>
    </source>
</evidence>
<dbReference type="InterPro" id="IPR010736">
    <property type="entry name" value="SHIPPO-rpt"/>
</dbReference>
<reference evidence="2" key="1">
    <citation type="submission" date="2017-08" db="EMBL/GenBank/DDBJ databases">
        <authorList>
            <person name="Polle J.E."/>
            <person name="Barry K."/>
            <person name="Cushman J."/>
            <person name="Schmutz J."/>
            <person name="Tran D."/>
            <person name="Hathwaick L.T."/>
            <person name="Yim W.C."/>
            <person name="Jenkins J."/>
            <person name="Mckie-Krisberg Z.M."/>
            <person name="Prochnik S."/>
            <person name="Lindquist E."/>
            <person name="Dockter R.B."/>
            <person name="Adam C."/>
            <person name="Molina H."/>
            <person name="Bunkerborg J."/>
            <person name="Jin E."/>
            <person name="Buchheim M."/>
            <person name="Magnuson J."/>
        </authorList>
    </citation>
    <scope>NUCLEOTIDE SEQUENCE</scope>
    <source>
        <strain evidence="2">CCAP 19/18</strain>
    </source>
</reference>
<evidence type="ECO:0000313" key="2">
    <source>
        <dbReference type="EMBL" id="KAF5827995.1"/>
    </source>
</evidence>
<dbReference type="Pfam" id="PF07004">
    <property type="entry name" value="SHIPPO-rpt"/>
    <property type="match status" value="1"/>
</dbReference>